<keyword evidence="3" id="KW-1185">Reference proteome</keyword>
<comment type="caution">
    <text evidence="2">The sequence shown here is derived from an EMBL/GenBank/DDBJ whole genome shotgun (WGS) entry which is preliminary data.</text>
</comment>
<name>A0A9D3VZS1_9ROSI</name>
<accession>A0A9D3VZS1</accession>
<dbReference type="AlphaFoldDB" id="A0A9D3VZS1"/>
<feature type="coiled-coil region" evidence="1">
    <location>
        <begin position="79"/>
        <end position="106"/>
    </location>
</feature>
<gene>
    <name evidence="2" type="ORF">J1N35_009795</name>
</gene>
<evidence type="ECO:0000256" key="1">
    <source>
        <dbReference type="SAM" id="Coils"/>
    </source>
</evidence>
<protein>
    <submittedName>
        <fullName evidence="2">Uncharacterized protein</fullName>
    </submittedName>
</protein>
<dbReference type="EMBL" id="JAIQCV010000004">
    <property type="protein sequence ID" value="KAH1106027.1"/>
    <property type="molecule type" value="Genomic_DNA"/>
</dbReference>
<dbReference type="OrthoDB" id="993481at2759"/>
<dbReference type="Proteomes" id="UP000828251">
    <property type="component" value="Unassembled WGS sequence"/>
</dbReference>
<evidence type="ECO:0000313" key="2">
    <source>
        <dbReference type="EMBL" id="KAH1106027.1"/>
    </source>
</evidence>
<reference evidence="2 3" key="1">
    <citation type="journal article" date="2021" name="Plant Biotechnol. J.">
        <title>Multi-omics assisted identification of the key and species-specific regulatory components of drought-tolerant mechanisms in Gossypium stocksii.</title>
        <authorList>
            <person name="Yu D."/>
            <person name="Ke L."/>
            <person name="Zhang D."/>
            <person name="Wu Y."/>
            <person name="Sun Y."/>
            <person name="Mei J."/>
            <person name="Sun J."/>
            <person name="Sun Y."/>
        </authorList>
    </citation>
    <scope>NUCLEOTIDE SEQUENCE [LARGE SCALE GENOMIC DNA]</scope>
    <source>
        <strain evidence="3">cv. E1</strain>
        <tissue evidence="2">Leaf</tissue>
    </source>
</reference>
<sequence length="113" mass="12837">MRPMESLPLFNWCLGGVLNESSFKLKADLALEDRVVTLEESMGDVKERIDDVDDRLIDGLQTMKEQLREYVWDTIGSSENKLAEKNDALEAMVTALKEEISELKGSSRFSRLP</sequence>
<evidence type="ECO:0000313" key="3">
    <source>
        <dbReference type="Proteomes" id="UP000828251"/>
    </source>
</evidence>
<proteinExistence type="predicted"/>
<keyword evidence="1" id="KW-0175">Coiled coil</keyword>
<dbReference type="Gene3D" id="6.10.140.920">
    <property type="match status" value="1"/>
</dbReference>
<organism evidence="2 3">
    <name type="scientific">Gossypium stocksii</name>
    <dbReference type="NCBI Taxonomy" id="47602"/>
    <lineage>
        <taxon>Eukaryota</taxon>
        <taxon>Viridiplantae</taxon>
        <taxon>Streptophyta</taxon>
        <taxon>Embryophyta</taxon>
        <taxon>Tracheophyta</taxon>
        <taxon>Spermatophyta</taxon>
        <taxon>Magnoliopsida</taxon>
        <taxon>eudicotyledons</taxon>
        <taxon>Gunneridae</taxon>
        <taxon>Pentapetalae</taxon>
        <taxon>rosids</taxon>
        <taxon>malvids</taxon>
        <taxon>Malvales</taxon>
        <taxon>Malvaceae</taxon>
        <taxon>Malvoideae</taxon>
        <taxon>Gossypium</taxon>
    </lineage>
</organism>